<evidence type="ECO:0000256" key="1">
    <source>
        <dbReference type="ARBA" id="ARBA00023015"/>
    </source>
</evidence>
<dbReference type="Gene3D" id="1.10.10.10">
    <property type="entry name" value="Winged helix-like DNA-binding domain superfamily/Winged helix DNA-binding domain"/>
    <property type="match status" value="1"/>
</dbReference>
<dbReference type="Pfam" id="PF01638">
    <property type="entry name" value="HxlR"/>
    <property type="match status" value="1"/>
</dbReference>
<dbReference type="Proteomes" id="UP000196084">
    <property type="component" value="Unassembled WGS sequence"/>
</dbReference>
<feature type="modified residue" description="4-aspartylphosphate" evidence="4">
    <location>
        <position position="161"/>
    </location>
</feature>
<evidence type="ECO:0000259" key="5">
    <source>
        <dbReference type="PROSITE" id="PS50110"/>
    </source>
</evidence>
<keyword evidence="2" id="KW-0238">DNA-binding</keyword>
<dbReference type="InterPro" id="IPR036390">
    <property type="entry name" value="WH_DNA-bd_sf"/>
</dbReference>
<evidence type="ECO:0008006" key="9">
    <source>
        <dbReference type="Google" id="ProtNLM"/>
    </source>
</evidence>
<dbReference type="SUPFAM" id="SSF52172">
    <property type="entry name" value="CheY-like"/>
    <property type="match status" value="1"/>
</dbReference>
<reference evidence="7 8" key="1">
    <citation type="submission" date="2017-02" db="EMBL/GenBank/DDBJ databases">
        <title>Natronthermophilus aegyptiacus gen. nov.,sp. nov., an aerobic, extremely halophilic alkalithermophilic archaeon isolated from the athalassohaline Wadi An Natrun, Egypt.</title>
        <authorList>
            <person name="Zhao B."/>
        </authorList>
    </citation>
    <scope>NUCLEOTIDE SEQUENCE [LARGE SCALE GENOMIC DNA]</scope>
    <source>
        <strain evidence="7 8">CGMCC 1.3597</strain>
    </source>
</reference>
<evidence type="ECO:0000256" key="2">
    <source>
        <dbReference type="ARBA" id="ARBA00023125"/>
    </source>
</evidence>
<organism evidence="7 8">
    <name type="scientific">Natronolimnobius baerhuensis</name>
    <dbReference type="NCBI Taxonomy" id="253108"/>
    <lineage>
        <taxon>Archaea</taxon>
        <taxon>Methanobacteriati</taxon>
        <taxon>Methanobacteriota</taxon>
        <taxon>Stenosarchaea group</taxon>
        <taxon>Halobacteria</taxon>
        <taxon>Halobacteriales</taxon>
        <taxon>Natrialbaceae</taxon>
        <taxon>Natronolimnobius</taxon>
    </lineage>
</organism>
<dbReference type="PANTHER" id="PTHR33204">
    <property type="entry name" value="TRANSCRIPTIONAL REGULATOR, MARR FAMILY"/>
    <property type="match status" value="1"/>
</dbReference>
<evidence type="ECO:0000259" key="6">
    <source>
        <dbReference type="PROSITE" id="PS51118"/>
    </source>
</evidence>
<dbReference type="InterPro" id="IPR002577">
    <property type="entry name" value="HTH_HxlR"/>
</dbReference>
<evidence type="ECO:0000256" key="3">
    <source>
        <dbReference type="ARBA" id="ARBA00023163"/>
    </source>
</evidence>
<dbReference type="RefSeq" id="WP_087715424.1">
    <property type="nucleotide sequence ID" value="NZ_MWPH01000004.1"/>
</dbReference>
<feature type="domain" description="HTH hxlR-type" evidence="6">
    <location>
        <begin position="8"/>
        <end position="112"/>
    </location>
</feature>
<sequence length="275" mass="31108">MDRPDVHIPPADRLALDALSLLSNKWDPVVIAVLLESGPLRFNELETAIPEISPNMLTKTLESLSDHELVDRRVVTDSPLTVSYELTDAGHDLQPVFDSLTAWGTEHIDAVRPTVVLGDRDRRLLELYGEWLDDQFAVITASGHTQLQQHLTEAPDVVLFDLELWDDEPETFSRRCPGTTRRIGLSSARPDPSLCAWPCDAFLRKPLRRDDLIAAVDRQVERLGQPDKPREREALESTLSLLESTYSKPVLERDDQVTQLYERLSSLEADPLRET</sequence>
<dbReference type="GO" id="GO:0003677">
    <property type="term" value="F:DNA binding"/>
    <property type="evidence" value="ECO:0007669"/>
    <property type="project" value="UniProtKB-KW"/>
</dbReference>
<dbReference type="PROSITE" id="PS51118">
    <property type="entry name" value="HTH_HXLR"/>
    <property type="match status" value="1"/>
</dbReference>
<keyword evidence="1" id="KW-0805">Transcription regulation</keyword>
<keyword evidence="4" id="KW-0597">Phosphoprotein</keyword>
<dbReference type="InterPro" id="IPR036388">
    <property type="entry name" value="WH-like_DNA-bd_sf"/>
</dbReference>
<dbReference type="AlphaFoldDB" id="A0A202E484"/>
<evidence type="ECO:0000313" key="8">
    <source>
        <dbReference type="Proteomes" id="UP000196084"/>
    </source>
</evidence>
<protein>
    <recommendedName>
        <fullName evidence="9">HoxA-like transcriptional regulator</fullName>
    </recommendedName>
</protein>
<gene>
    <name evidence="7" type="ORF">B2G88_16525</name>
</gene>
<dbReference type="PROSITE" id="PS50110">
    <property type="entry name" value="RESPONSE_REGULATORY"/>
    <property type="match status" value="1"/>
</dbReference>
<dbReference type="InterPro" id="IPR001789">
    <property type="entry name" value="Sig_transdc_resp-reg_receiver"/>
</dbReference>
<evidence type="ECO:0000256" key="4">
    <source>
        <dbReference type="PROSITE-ProRule" id="PRU00169"/>
    </source>
</evidence>
<dbReference type="EMBL" id="MWPH01000004">
    <property type="protein sequence ID" value="OVE83027.1"/>
    <property type="molecule type" value="Genomic_DNA"/>
</dbReference>
<keyword evidence="3" id="KW-0804">Transcription</keyword>
<name>A0A202E484_9EURY</name>
<dbReference type="SUPFAM" id="SSF46785">
    <property type="entry name" value="Winged helix' DNA-binding domain"/>
    <property type="match status" value="1"/>
</dbReference>
<comment type="caution">
    <text evidence="7">The sequence shown here is derived from an EMBL/GenBank/DDBJ whole genome shotgun (WGS) entry which is preliminary data.</text>
</comment>
<evidence type="ECO:0000313" key="7">
    <source>
        <dbReference type="EMBL" id="OVE83027.1"/>
    </source>
</evidence>
<feature type="domain" description="Response regulatory" evidence="5">
    <location>
        <begin position="114"/>
        <end position="220"/>
    </location>
</feature>
<accession>A0A202E484</accession>
<dbReference type="PANTHER" id="PTHR33204:SF18">
    <property type="entry name" value="TRANSCRIPTIONAL REGULATORY PROTEIN"/>
    <property type="match status" value="1"/>
</dbReference>
<proteinExistence type="predicted"/>
<dbReference type="GO" id="GO:0000160">
    <property type="term" value="P:phosphorelay signal transduction system"/>
    <property type="evidence" value="ECO:0007669"/>
    <property type="project" value="InterPro"/>
</dbReference>
<keyword evidence="8" id="KW-1185">Reference proteome</keyword>
<dbReference type="InterPro" id="IPR011006">
    <property type="entry name" value="CheY-like_superfamily"/>
</dbReference>
<dbReference type="OrthoDB" id="10490at2157"/>